<organism evidence="4 5">
    <name type="scientific">Globodera pallida</name>
    <name type="common">Potato cyst nematode worm</name>
    <name type="synonym">Heterodera pallida</name>
    <dbReference type="NCBI Taxonomy" id="36090"/>
    <lineage>
        <taxon>Eukaryota</taxon>
        <taxon>Metazoa</taxon>
        <taxon>Ecdysozoa</taxon>
        <taxon>Nematoda</taxon>
        <taxon>Chromadorea</taxon>
        <taxon>Rhabditida</taxon>
        <taxon>Tylenchina</taxon>
        <taxon>Tylenchomorpha</taxon>
        <taxon>Tylenchoidea</taxon>
        <taxon>Heteroderidae</taxon>
        <taxon>Heteroderinae</taxon>
        <taxon>Globodera</taxon>
    </lineage>
</organism>
<evidence type="ECO:0000256" key="1">
    <source>
        <dbReference type="ARBA" id="ARBA00022737"/>
    </source>
</evidence>
<dbReference type="PROSITE" id="PS50088">
    <property type="entry name" value="ANK_REPEAT"/>
    <property type="match status" value="1"/>
</dbReference>
<evidence type="ECO:0000313" key="5">
    <source>
        <dbReference type="WBParaSite" id="GPLIN_000636600"/>
    </source>
</evidence>
<dbReference type="AlphaFoldDB" id="A0A183C0H3"/>
<dbReference type="Proteomes" id="UP000050741">
    <property type="component" value="Unassembled WGS sequence"/>
</dbReference>
<dbReference type="Pfam" id="PF12796">
    <property type="entry name" value="Ank_2"/>
    <property type="match status" value="1"/>
</dbReference>
<dbReference type="SUPFAM" id="SSF48403">
    <property type="entry name" value="Ankyrin repeat"/>
    <property type="match status" value="1"/>
</dbReference>
<reference evidence="5" key="2">
    <citation type="submission" date="2016-06" db="UniProtKB">
        <authorList>
            <consortium name="WormBaseParasite"/>
        </authorList>
    </citation>
    <scope>IDENTIFICATION</scope>
</reference>
<feature type="repeat" description="ANK" evidence="3">
    <location>
        <begin position="30"/>
        <end position="62"/>
    </location>
</feature>
<dbReference type="InterPro" id="IPR036770">
    <property type="entry name" value="Ankyrin_rpt-contain_sf"/>
</dbReference>
<sequence>MARTLILHGKSNVVRYLLSKGARVDRTDIQGFSPLYHAVKEGHLEVCNLLVAKGADANQESKDGMSPWLKACGLGHLDIGKCF</sequence>
<evidence type="ECO:0000256" key="3">
    <source>
        <dbReference type="PROSITE-ProRule" id="PRU00023"/>
    </source>
</evidence>
<dbReference type="PANTHER" id="PTHR24171">
    <property type="entry name" value="ANKYRIN REPEAT DOMAIN-CONTAINING PROTEIN 39-RELATED"/>
    <property type="match status" value="1"/>
</dbReference>
<keyword evidence="2 3" id="KW-0040">ANK repeat</keyword>
<dbReference type="InterPro" id="IPR002110">
    <property type="entry name" value="Ankyrin_rpt"/>
</dbReference>
<dbReference type="PROSITE" id="PS50297">
    <property type="entry name" value="ANK_REP_REGION"/>
    <property type="match status" value="1"/>
</dbReference>
<dbReference type="SMART" id="SM00248">
    <property type="entry name" value="ANK"/>
    <property type="match status" value="1"/>
</dbReference>
<evidence type="ECO:0000313" key="4">
    <source>
        <dbReference type="Proteomes" id="UP000050741"/>
    </source>
</evidence>
<dbReference type="WBParaSite" id="GPLIN_000636600">
    <property type="protein sequence ID" value="GPLIN_000636600"/>
    <property type="gene ID" value="GPLIN_000636600"/>
</dbReference>
<protein>
    <submittedName>
        <fullName evidence="5">ANK_REP_REGION domain-containing protein</fullName>
    </submittedName>
</protein>
<reference evidence="4" key="1">
    <citation type="submission" date="2014-05" db="EMBL/GenBank/DDBJ databases">
        <title>The genome and life-stage specific transcriptomes of Globodera pallida elucidate key aspects of plant parasitism by a cyst nematode.</title>
        <authorList>
            <person name="Cotton J.A."/>
            <person name="Lilley C.J."/>
            <person name="Jones L.M."/>
            <person name="Kikuchi T."/>
            <person name="Reid A.J."/>
            <person name="Thorpe P."/>
            <person name="Tsai I.J."/>
            <person name="Beasley H."/>
            <person name="Blok V."/>
            <person name="Cock P.J.A."/>
            <person name="Van den Akker S.E."/>
            <person name="Holroyd N."/>
            <person name="Hunt M."/>
            <person name="Mantelin S."/>
            <person name="Naghra H."/>
            <person name="Pain A."/>
            <person name="Palomares-Rius J.E."/>
            <person name="Zarowiecki M."/>
            <person name="Berriman M."/>
            <person name="Jones J.T."/>
            <person name="Urwin P.E."/>
        </authorList>
    </citation>
    <scope>NUCLEOTIDE SEQUENCE [LARGE SCALE GENOMIC DNA]</scope>
    <source>
        <strain evidence="4">Lindley</strain>
    </source>
</reference>
<accession>A0A183C0H3</accession>
<dbReference type="Gene3D" id="1.25.40.20">
    <property type="entry name" value="Ankyrin repeat-containing domain"/>
    <property type="match status" value="1"/>
</dbReference>
<keyword evidence="4" id="KW-1185">Reference proteome</keyword>
<proteinExistence type="predicted"/>
<keyword evidence="1" id="KW-0677">Repeat</keyword>
<evidence type="ECO:0000256" key="2">
    <source>
        <dbReference type="ARBA" id="ARBA00023043"/>
    </source>
</evidence>
<name>A0A183C0H3_GLOPA</name>